<keyword evidence="6" id="KW-0256">Endoplasmic reticulum</keyword>
<comment type="caution">
    <text evidence="15">The sequence shown here is derived from an EMBL/GenBank/DDBJ whole genome shotgun (WGS) entry which is preliminary data.</text>
</comment>
<feature type="region of interest" description="Disordered" evidence="13">
    <location>
        <begin position="79"/>
        <end position="131"/>
    </location>
</feature>
<gene>
    <name evidence="15" type="ORF">J1605_005507</name>
</gene>
<feature type="compositionally biased region" description="Low complexity" evidence="13">
    <location>
        <begin position="8"/>
        <end position="34"/>
    </location>
</feature>
<dbReference type="PANTHER" id="PTHR20961">
    <property type="entry name" value="GLYCOSYLTRANSFERASE"/>
    <property type="match status" value="1"/>
</dbReference>
<keyword evidence="7" id="KW-0325">Glycoprotein</keyword>
<dbReference type="InterPro" id="IPR007657">
    <property type="entry name" value="Glycosyltransferase_61"/>
</dbReference>
<evidence type="ECO:0000256" key="6">
    <source>
        <dbReference type="ARBA" id="ARBA00022824"/>
    </source>
</evidence>
<dbReference type="GO" id="GO:0005788">
    <property type="term" value="C:endoplasmic reticulum lumen"/>
    <property type="evidence" value="ECO:0007669"/>
    <property type="project" value="TreeGrafter"/>
</dbReference>
<evidence type="ECO:0000256" key="2">
    <source>
        <dbReference type="ARBA" id="ARBA00011970"/>
    </source>
</evidence>
<feature type="compositionally biased region" description="Low complexity" evidence="13">
    <location>
        <begin position="43"/>
        <end position="55"/>
    </location>
</feature>
<dbReference type="EMBL" id="JAIQCJ010001647">
    <property type="protein sequence ID" value="KAJ8788208.1"/>
    <property type="molecule type" value="Genomic_DNA"/>
</dbReference>
<accession>A0AB34H7I5</accession>
<evidence type="ECO:0000256" key="9">
    <source>
        <dbReference type="ARBA" id="ARBA00040944"/>
    </source>
</evidence>
<evidence type="ECO:0000313" key="15">
    <source>
        <dbReference type="EMBL" id="KAJ8788208.1"/>
    </source>
</evidence>
<comment type="function">
    <text evidence="8">Catalyzes the transfer of a single N-acetylglucosamine from UDP-GlcNAc to a serine or threonine residue in extracellular proteins resulting in their modification with a beta-linked N-acetylglucosamine (O-GlcNAc). Specifically glycosylates the Thr residue located between the fifth and sixth conserved cysteines of folded EGF-like domains.</text>
</comment>
<name>A0AB34H7I5_ESCRO</name>
<feature type="domain" description="Glycosyltransferase 61 catalytic" evidence="14">
    <location>
        <begin position="497"/>
        <end position="601"/>
    </location>
</feature>
<evidence type="ECO:0000256" key="3">
    <source>
        <dbReference type="ARBA" id="ARBA00022676"/>
    </source>
</evidence>
<evidence type="ECO:0000256" key="13">
    <source>
        <dbReference type="SAM" id="MobiDB-lite"/>
    </source>
</evidence>
<comment type="similarity">
    <text evidence="1">Belongs to the glycosyltransferase 61 family.</text>
</comment>
<reference evidence="15 16" key="1">
    <citation type="submission" date="2022-11" db="EMBL/GenBank/DDBJ databases">
        <title>Whole genome sequence of Eschrichtius robustus ER-17-0199.</title>
        <authorList>
            <person name="Bruniche-Olsen A."/>
            <person name="Black A.N."/>
            <person name="Fields C.J."/>
            <person name="Walden K."/>
            <person name="Dewoody J.A."/>
        </authorList>
    </citation>
    <scope>NUCLEOTIDE SEQUENCE [LARGE SCALE GENOMIC DNA]</scope>
    <source>
        <strain evidence="15">ER-17-0199</strain>
        <tissue evidence="15">Blubber</tissue>
    </source>
</reference>
<dbReference type="Pfam" id="PF04577">
    <property type="entry name" value="Glyco_transf_61"/>
    <property type="match status" value="1"/>
</dbReference>
<dbReference type="AlphaFoldDB" id="A0AB34H7I5"/>
<proteinExistence type="inferred from homology"/>
<evidence type="ECO:0000256" key="1">
    <source>
        <dbReference type="ARBA" id="ARBA00005449"/>
    </source>
</evidence>
<feature type="compositionally biased region" description="Basic and acidic residues" evidence="13">
    <location>
        <begin position="121"/>
        <end position="131"/>
    </location>
</feature>
<dbReference type="InterPro" id="IPR049625">
    <property type="entry name" value="Glyco_transf_61_cat"/>
</dbReference>
<evidence type="ECO:0000259" key="14">
    <source>
        <dbReference type="Pfam" id="PF04577"/>
    </source>
</evidence>
<keyword evidence="4" id="KW-0808">Transferase</keyword>
<evidence type="ECO:0000256" key="12">
    <source>
        <dbReference type="ARBA" id="ARBA00049432"/>
    </source>
</evidence>
<evidence type="ECO:0000256" key="4">
    <source>
        <dbReference type="ARBA" id="ARBA00022679"/>
    </source>
</evidence>
<dbReference type="GO" id="GO:0097363">
    <property type="term" value="F:protein O-acetylglucosaminyltransferase activity"/>
    <property type="evidence" value="ECO:0007669"/>
    <property type="project" value="UniProtKB-EC"/>
</dbReference>
<evidence type="ECO:0000313" key="16">
    <source>
        <dbReference type="Proteomes" id="UP001159641"/>
    </source>
</evidence>
<evidence type="ECO:0000256" key="10">
    <source>
        <dbReference type="ARBA" id="ARBA00042574"/>
    </source>
</evidence>
<dbReference type="Proteomes" id="UP001159641">
    <property type="component" value="Unassembled WGS sequence"/>
</dbReference>
<keyword evidence="16" id="KW-1185">Reference proteome</keyword>
<comment type="catalytic activity">
    <reaction evidence="11">
        <text>L-seryl-[protein] + UDP-N-acetyl-alpha-D-glucosamine = 3-O-(N-acetyl-beta-D-glucosaminyl)-L-seryl-[protein] + UDP + H(+)</text>
        <dbReference type="Rhea" id="RHEA:48904"/>
        <dbReference type="Rhea" id="RHEA-COMP:9863"/>
        <dbReference type="Rhea" id="RHEA-COMP:12251"/>
        <dbReference type="ChEBI" id="CHEBI:15378"/>
        <dbReference type="ChEBI" id="CHEBI:29999"/>
        <dbReference type="ChEBI" id="CHEBI:57705"/>
        <dbReference type="ChEBI" id="CHEBI:58223"/>
        <dbReference type="ChEBI" id="CHEBI:90838"/>
        <dbReference type="EC" id="2.4.1.255"/>
    </reaction>
</comment>
<evidence type="ECO:0000256" key="11">
    <source>
        <dbReference type="ARBA" id="ARBA00048317"/>
    </source>
</evidence>
<feature type="region of interest" description="Disordered" evidence="13">
    <location>
        <begin position="1"/>
        <end position="55"/>
    </location>
</feature>
<sequence length="672" mass="76049">MTTPSSGAAAAAAAAFSAAPALPVPGGTRPGVRGAFTRPPLCRGRLSGSRGRARGGRFCPLPARLPGGLAPLHGSACAFPSPAGRRGGRGEADPDPPDPERSASSWRLQRRTGPRGPSGPGEERRLPGRRPLDRVSQAGAEPLSRPLPGAPGTGGLEVAMFMLLVFGALLHEVPLSGQDEVPPQADGILGAPLFNYASLRLPEEHIPFFLHNNRHIATVCKKDSNCPYKKHLENLKYCWGYEKSCRPEFRFSYPVCTYVDMGWTDTLESAQEIFWKQADFGYSGERLEELHVLCQPKGMNDSSLVCSRYLQYCRATNLYLDLRNIKRNHDRFKEDFLQSGEIGGHCKLDIRMLMSQGQRKSPLQSWFAELQSYTQLNFRPVEDAKCDIVIEKPTYFMKLDAGVNMYHHFCDFINLYITQHINNSFSTDVHVVMWDTSSYGYGDLFSDTWKAFTDYDVIHLKTYDSKRVCFKEAIFSLLPRMRYGLFYNTPLISGCQNTGLFRAFSQHVLHRLNITQEGPKDGKIRVTILARSTEYRKILNQNELVNALKTVSTFEVQIVDYKYKELGFLDQLRITHNTDIFIGMHGAGLTHLLFLPDWAAVFELLRGVYYITWRRQSKVFPQDKGHHPTLGEHPKFTNYSFDVEEFMYLVLQAADHVLQHPKWPFKKKHDEL</sequence>
<evidence type="ECO:0000256" key="5">
    <source>
        <dbReference type="ARBA" id="ARBA00022729"/>
    </source>
</evidence>
<keyword evidence="3" id="KW-0328">Glycosyltransferase</keyword>
<protein>
    <recommendedName>
        <fullName evidence="9">EGF domain-specific O-linked N-acetylglucosamine transferase</fullName>
        <ecNumber evidence="2">2.4.1.255</ecNumber>
    </recommendedName>
    <alternativeName>
        <fullName evidence="10">Extracellular O-linked N-acetylglucosamine transferase</fullName>
    </alternativeName>
</protein>
<comment type="catalytic activity">
    <reaction evidence="12">
        <text>L-threonyl-[protein] + UDP-N-acetyl-alpha-D-glucosamine = 3-O-(N-acetyl-beta-D-glucosaminyl)-L-threonyl-[protein] + UDP + H(+)</text>
        <dbReference type="Rhea" id="RHEA:48908"/>
        <dbReference type="Rhea" id="RHEA-COMP:11060"/>
        <dbReference type="Rhea" id="RHEA-COMP:12252"/>
        <dbReference type="ChEBI" id="CHEBI:15378"/>
        <dbReference type="ChEBI" id="CHEBI:30013"/>
        <dbReference type="ChEBI" id="CHEBI:57705"/>
        <dbReference type="ChEBI" id="CHEBI:58223"/>
        <dbReference type="ChEBI" id="CHEBI:90840"/>
        <dbReference type="EC" id="2.4.1.255"/>
    </reaction>
</comment>
<dbReference type="PANTHER" id="PTHR20961:SF148">
    <property type="entry name" value="EGF DOMAIN-SPECIFIC O-LINKED N-ACETYLGLUCOSAMINE TRANSFERASE"/>
    <property type="match status" value="1"/>
</dbReference>
<keyword evidence="5" id="KW-0732">Signal</keyword>
<evidence type="ECO:0000256" key="8">
    <source>
        <dbReference type="ARBA" id="ARBA00037761"/>
    </source>
</evidence>
<dbReference type="EC" id="2.4.1.255" evidence="2"/>
<evidence type="ECO:0000256" key="7">
    <source>
        <dbReference type="ARBA" id="ARBA00023180"/>
    </source>
</evidence>
<organism evidence="15 16">
    <name type="scientific">Eschrichtius robustus</name>
    <name type="common">California gray whale</name>
    <name type="synonym">Eschrichtius gibbosus</name>
    <dbReference type="NCBI Taxonomy" id="9764"/>
    <lineage>
        <taxon>Eukaryota</taxon>
        <taxon>Metazoa</taxon>
        <taxon>Chordata</taxon>
        <taxon>Craniata</taxon>
        <taxon>Vertebrata</taxon>
        <taxon>Euteleostomi</taxon>
        <taxon>Mammalia</taxon>
        <taxon>Eutheria</taxon>
        <taxon>Laurasiatheria</taxon>
        <taxon>Artiodactyla</taxon>
        <taxon>Whippomorpha</taxon>
        <taxon>Cetacea</taxon>
        <taxon>Mysticeti</taxon>
        <taxon>Eschrichtiidae</taxon>
        <taxon>Eschrichtius</taxon>
    </lineage>
</organism>